<accession>A0A1I8A6Q1</accession>
<protein>
    <submittedName>
        <fullName evidence="2">Ovule protein</fullName>
    </submittedName>
</protein>
<dbReference type="Proteomes" id="UP000095287">
    <property type="component" value="Unplaced"/>
</dbReference>
<proteinExistence type="predicted"/>
<reference evidence="2" key="1">
    <citation type="submission" date="2016-11" db="UniProtKB">
        <authorList>
            <consortium name="WormBaseParasite"/>
        </authorList>
    </citation>
    <scope>IDENTIFICATION</scope>
</reference>
<keyword evidence="1" id="KW-1185">Reference proteome</keyword>
<dbReference type="AlphaFoldDB" id="A0A1I8A6Q1"/>
<dbReference type="WBParaSite" id="L893_g33563.t1">
    <property type="protein sequence ID" value="L893_g33563.t1"/>
    <property type="gene ID" value="L893_g33563"/>
</dbReference>
<sequence>MLQPVAPSCVWVNKPLRPLVLKAGIPETTCWCVFFCKIYHSKSINNVINQRHFPDGLILIYLCKERAKSIRAGEQQSDRN</sequence>
<evidence type="ECO:0000313" key="2">
    <source>
        <dbReference type="WBParaSite" id="L893_g33563.t1"/>
    </source>
</evidence>
<evidence type="ECO:0000313" key="1">
    <source>
        <dbReference type="Proteomes" id="UP000095287"/>
    </source>
</evidence>
<name>A0A1I8A6Q1_9BILA</name>
<organism evidence="1 2">
    <name type="scientific">Steinernema glaseri</name>
    <dbReference type="NCBI Taxonomy" id="37863"/>
    <lineage>
        <taxon>Eukaryota</taxon>
        <taxon>Metazoa</taxon>
        <taxon>Ecdysozoa</taxon>
        <taxon>Nematoda</taxon>
        <taxon>Chromadorea</taxon>
        <taxon>Rhabditida</taxon>
        <taxon>Tylenchina</taxon>
        <taxon>Panagrolaimomorpha</taxon>
        <taxon>Strongyloidoidea</taxon>
        <taxon>Steinernematidae</taxon>
        <taxon>Steinernema</taxon>
    </lineage>
</organism>